<feature type="transmembrane region" description="Helical" evidence="6">
    <location>
        <begin position="171"/>
        <end position="188"/>
    </location>
</feature>
<comment type="similarity">
    <text evidence="2">Belongs to the alphaherpesvirinae HHV-1 UL43 family.</text>
</comment>
<accession>J9QVD5</accession>
<gene>
    <name evidence="7" type="primary">UL43</name>
</gene>
<feature type="transmembrane region" description="Helical" evidence="6">
    <location>
        <begin position="290"/>
        <end position="309"/>
    </location>
</feature>
<feature type="transmembrane region" description="Helical" evidence="6">
    <location>
        <begin position="139"/>
        <end position="159"/>
    </location>
</feature>
<evidence type="ECO:0000313" key="8">
    <source>
        <dbReference type="Proteomes" id="UP000167073"/>
    </source>
</evidence>
<feature type="transmembrane region" description="Helical" evidence="6">
    <location>
        <begin position="56"/>
        <end position="80"/>
    </location>
</feature>
<feature type="transmembrane region" description="Helical" evidence="6">
    <location>
        <begin position="194"/>
        <end position="212"/>
    </location>
</feature>
<protein>
    <submittedName>
        <fullName evidence="7">Membrane protein UL43</fullName>
    </submittedName>
</protein>
<evidence type="ECO:0000256" key="3">
    <source>
        <dbReference type="ARBA" id="ARBA00022692"/>
    </source>
</evidence>
<evidence type="ECO:0000256" key="5">
    <source>
        <dbReference type="ARBA" id="ARBA00023136"/>
    </source>
</evidence>
<dbReference type="Pfam" id="PF05072">
    <property type="entry name" value="Herpes_UL43"/>
    <property type="match status" value="1"/>
</dbReference>
<sequence>MLYETRGVSADAAGAPARAEGGECAPAGVALGPHHGIDCPERVPPPRCVVLCAARLALCMCAAWAQSLTIGFLSAAMLTHASDPHAFAYVLAIVATLVAAAPLVHAAPMVAPCIWTRYAIGIAGLGLWALVDIDEYPGALRAVRCLALCAAILSVFILSADARAMFTTRHLFFLLFAATTAAGLISGASLRECRLGRCGGPVFVALVLAHLPRISARKLLARMCQAHREFVYGPPPPRPCPSSRHEPAARPESFSSPALALLIAASLSEAFCRASLCAQAEGGRYMWMQVFGLGHFAAAVAVLAQALTASDLTDAMLLAHLGLMLGACALIYVSALASLALVIGGAVWIAIVQLCLVQRKMRGRPENDPAAGMLCGLLFAIYALGLVLWTTSDSTAGTPGQ</sequence>
<evidence type="ECO:0000256" key="2">
    <source>
        <dbReference type="ARBA" id="ARBA00008930"/>
    </source>
</evidence>
<feature type="transmembrane region" description="Helical" evidence="6">
    <location>
        <begin position="369"/>
        <end position="389"/>
    </location>
</feature>
<dbReference type="RefSeq" id="YP_009230175.1">
    <property type="nucleotide sequence ID" value="NC_029311.1"/>
</dbReference>
<feature type="transmembrane region" description="Helical" evidence="6">
    <location>
        <begin position="114"/>
        <end position="133"/>
    </location>
</feature>
<dbReference type="GeneID" id="26887570"/>
<dbReference type="GO" id="GO:0016020">
    <property type="term" value="C:membrane"/>
    <property type="evidence" value="ECO:0007669"/>
    <property type="project" value="UniProtKB-SubCell"/>
</dbReference>
<proteinExistence type="inferred from homology"/>
<evidence type="ECO:0000256" key="4">
    <source>
        <dbReference type="ARBA" id="ARBA00022989"/>
    </source>
</evidence>
<dbReference type="OrthoDB" id="23526at35237"/>
<feature type="transmembrane region" description="Helical" evidence="6">
    <location>
        <begin position="86"/>
        <end position="107"/>
    </location>
</feature>
<keyword evidence="5 6" id="KW-0472">Membrane</keyword>
<feature type="transmembrane region" description="Helical" evidence="6">
    <location>
        <begin position="329"/>
        <end position="357"/>
    </location>
</feature>
<evidence type="ECO:0000256" key="1">
    <source>
        <dbReference type="ARBA" id="ARBA00004141"/>
    </source>
</evidence>
<evidence type="ECO:0000256" key="6">
    <source>
        <dbReference type="SAM" id="Phobius"/>
    </source>
</evidence>
<dbReference type="KEGG" id="vg:26887570"/>
<dbReference type="InterPro" id="IPR007764">
    <property type="entry name" value="Herpes_UL43"/>
</dbReference>
<comment type="subcellular location">
    <subcellularLocation>
        <location evidence="1">Membrane</location>
        <topology evidence="1">Multi-pass membrane protein</topology>
    </subcellularLocation>
</comment>
<dbReference type="GO" id="GO:0019033">
    <property type="term" value="C:viral tegument"/>
    <property type="evidence" value="ECO:0007669"/>
    <property type="project" value="InterPro"/>
</dbReference>
<keyword evidence="4 6" id="KW-1133">Transmembrane helix</keyword>
<keyword evidence="3 6" id="KW-0812">Transmembrane</keyword>
<organism evidence="7 8">
    <name type="scientific">Leporid alphaherpesvirus 4</name>
    <dbReference type="NCBI Taxonomy" id="481315"/>
    <lineage>
        <taxon>Viruses</taxon>
        <taxon>Duplodnaviria</taxon>
        <taxon>Heunggongvirae</taxon>
        <taxon>Peploviricota</taxon>
        <taxon>Herviviricetes</taxon>
        <taxon>Herpesvirales</taxon>
        <taxon>Orthoherpesviridae</taxon>
        <taxon>Alphaherpesvirinae</taxon>
        <taxon>Simplexvirus</taxon>
        <taxon>Simplexvirus leporidalpha4</taxon>
    </lineage>
</organism>
<dbReference type="EMBL" id="JQ596859">
    <property type="protein sequence ID" value="AFR32485.1"/>
    <property type="molecule type" value="Genomic_DNA"/>
</dbReference>
<dbReference type="Proteomes" id="UP000167073">
    <property type="component" value="Segment"/>
</dbReference>
<keyword evidence="8" id="KW-1185">Reference proteome</keyword>
<name>J9QVD5_9ALPH</name>
<reference evidence="7 8" key="1">
    <citation type="journal article" date="2012" name="Virology">
        <title>Analysis of the genome of leporid herpesvirus 4.</title>
        <authorList>
            <person name="Babra B."/>
            <person name="Watson G."/>
            <person name="Xu W."/>
            <person name="Jeffrey B.M."/>
            <person name="Xu J.R."/>
            <person name="Rockey D.D."/>
            <person name="Rohrmann G.F."/>
            <person name="Jin L."/>
        </authorList>
    </citation>
    <scope>NUCLEOTIDE SEQUENCE [LARGE SCALE GENOMIC DNA]</scope>
    <source>
        <strain evidence="7">LHV4012612</strain>
    </source>
</reference>
<evidence type="ECO:0000313" key="7">
    <source>
        <dbReference type="EMBL" id="AFR32485.1"/>
    </source>
</evidence>